<gene>
    <name evidence="2" type="ORF">AGERDE_LOCUS12067</name>
</gene>
<keyword evidence="3" id="KW-1185">Reference proteome</keyword>
<protein>
    <submittedName>
        <fullName evidence="2">13143_t:CDS:1</fullName>
    </submittedName>
</protein>
<dbReference type="Proteomes" id="UP000789831">
    <property type="component" value="Unassembled WGS sequence"/>
</dbReference>
<proteinExistence type="predicted"/>
<evidence type="ECO:0000313" key="2">
    <source>
        <dbReference type="EMBL" id="CAG8666634.1"/>
    </source>
</evidence>
<evidence type="ECO:0000313" key="3">
    <source>
        <dbReference type="Proteomes" id="UP000789831"/>
    </source>
</evidence>
<feature type="non-terminal residue" evidence="2">
    <location>
        <position position="1"/>
    </location>
</feature>
<sequence>VGLKSNEADYVAWLKNTEKLDAEQLLNYENAEDQGVEKEEVRGVIRILSNESLLKEEQFSELQDFLNKFPSNNLKLNNLVSAWEKITSKEINKKYLSALSAEKGSKTTSTAPNITSLEEKYERLADAYESMRNLLEKGGGAEEAERLKKKKAREEAKKKLDEAEFARRQSNLSEKDKKLAEEAEKRQKEKELAEQEAEAARKRQEERDKNISEDRKTLLDNEAKRLEAEKKRAEEELKFKEEQMRAEKEKKEQEIEALRKKNEQEEKELAQKKELMEQELAKELEAINIADREGRQRIEEKFRKRQNEIKKEMDALKRKNDDELKEKEAAAIKERQENELKLQKLREEVRIQNEQAQRAKEAADQQERLLRDERDKRVALDKLRKELYDAVMDYVFTENEGNKGTRNPTKGYGHLRTFLDDSPSMEFNLDFGDLVEVNKTNSTYRKAIQIFRKVVGNGFVTKGELRNLIESKVQSLDFLR</sequence>
<evidence type="ECO:0000256" key="1">
    <source>
        <dbReference type="SAM" id="MobiDB-lite"/>
    </source>
</evidence>
<feature type="compositionally biased region" description="Basic and acidic residues" evidence="1">
    <location>
        <begin position="139"/>
        <end position="223"/>
    </location>
</feature>
<organism evidence="2 3">
    <name type="scientific">Ambispora gerdemannii</name>
    <dbReference type="NCBI Taxonomy" id="144530"/>
    <lineage>
        <taxon>Eukaryota</taxon>
        <taxon>Fungi</taxon>
        <taxon>Fungi incertae sedis</taxon>
        <taxon>Mucoromycota</taxon>
        <taxon>Glomeromycotina</taxon>
        <taxon>Glomeromycetes</taxon>
        <taxon>Archaeosporales</taxon>
        <taxon>Ambisporaceae</taxon>
        <taxon>Ambispora</taxon>
    </lineage>
</organism>
<reference evidence="2" key="1">
    <citation type="submission" date="2021-06" db="EMBL/GenBank/DDBJ databases">
        <authorList>
            <person name="Kallberg Y."/>
            <person name="Tangrot J."/>
            <person name="Rosling A."/>
        </authorList>
    </citation>
    <scope>NUCLEOTIDE SEQUENCE</scope>
    <source>
        <strain evidence="2">MT106</strain>
    </source>
</reference>
<feature type="region of interest" description="Disordered" evidence="1">
    <location>
        <begin position="138"/>
        <end position="223"/>
    </location>
</feature>
<dbReference type="AlphaFoldDB" id="A0A9N9HD84"/>
<comment type="caution">
    <text evidence="2">The sequence shown here is derived from an EMBL/GenBank/DDBJ whole genome shotgun (WGS) entry which is preliminary data.</text>
</comment>
<dbReference type="EMBL" id="CAJVPL010006859">
    <property type="protein sequence ID" value="CAG8666634.1"/>
    <property type="molecule type" value="Genomic_DNA"/>
</dbReference>
<dbReference type="OrthoDB" id="10640929at2759"/>
<name>A0A9N9HD84_9GLOM</name>
<accession>A0A9N9HD84</accession>